<evidence type="ECO:0000313" key="2">
    <source>
        <dbReference type="EMBL" id="KAK7079603.1"/>
    </source>
</evidence>
<keyword evidence="3" id="KW-1185">Reference proteome</keyword>
<comment type="caution">
    <text evidence="2">The sequence shown here is derived from an EMBL/GenBank/DDBJ whole genome shotgun (WGS) entry which is preliminary data.</text>
</comment>
<reference evidence="2 3" key="1">
    <citation type="submission" date="2023-11" db="EMBL/GenBank/DDBJ databases">
        <title>Halocaridina rubra genome assembly.</title>
        <authorList>
            <person name="Smith C."/>
        </authorList>
    </citation>
    <scope>NUCLEOTIDE SEQUENCE [LARGE SCALE GENOMIC DNA]</scope>
    <source>
        <strain evidence="2">EP-1</strain>
        <tissue evidence="2">Whole</tissue>
    </source>
</reference>
<name>A0AAN8XFW1_HALRR</name>
<dbReference type="AlphaFoldDB" id="A0AAN8XFW1"/>
<dbReference type="EMBL" id="JAXCGZ010006674">
    <property type="protein sequence ID" value="KAK7079603.1"/>
    <property type="molecule type" value="Genomic_DNA"/>
</dbReference>
<proteinExistence type="predicted"/>
<feature type="region of interest" description="Disordered" evidence="1">
    <location>
        <begin position="1"/>
        <end position="38"/>
    </location>
</feature>
<protein>
    <submittedName>
        <fullName evidence="2">Uncharacterized protein</fullName>
    </submittedName>
</protein>
<evidence type="ECO:0000256" key="1">
    <source>
        <dbReference type="SAM" id="MobiDB-lite"/>
    </source>
</evidence>
<feature type="non-terminal residue" evidence="2">
    <location>
        <position position="90"/>
    </location>
</feature>
<organism evidence="2 3">
    <name type="scientific">Halocaridina rubra</name>
    <name type="common">Hawaiian red shrimp</name>
    <dbReference type="NCBI Taxonomy" id="373956"/>
    <lineage>
        <taxon>Eukaryota</taxon>
        <taxon>Metazoa</taxon>
        <taxon>Ecdysozoa</taxon>
        <taxon>Arthropoda</taxon>
        <taxon>Crustacea</taxon>
        <taxon>Multicrustacea</taxon>
        <taxon>Malacostraca</taxon>
        <taxon>Eumalacostraca</taxon>
        <taxon>Eucarida</taxon>
        <taxon>Decapoda</taxon>
        <taxon>Pleocyemata</taxon>
        <taxon>Caridea</taxon>
        <taxon>Atyoidea</taxon>
        <taxon>Atyidae</taxon>
        <taxon>Halocaridina</taxon>
    </lineage>
</organism>
<gene>
    <name evidence="2" type="ORF">SK128_021603</name>
</gene>
<evidence type="ECO:0000313" key="3">
    <source>
        <dbReference type="Proteomes" id="UP001381693"/>
    </source>
</evidence>
<feature type="compositionally biased region" description="Basic and acidic residues" evidence="1">
    <location>
        <begin position="12"/>
        <end position="38"/>
    </location>
</feature>
<dbReference type="Proteomes" id="UP001381693">
    <property type="component" value="Unassembled WGS sequence"/>
</dbReference>
<accession>A0AAN8XFW1</accession>
<sequence length="90" mass="9814">MNNCPLPGLTSEEPRKKEDGPGPRGDSAHDDEGEDGDRHCRVLLTNPLFHHNQRLSVARTYANDILSNGYSSPQAPITSAVTTAICSILW</sequence>